<feature type="region of interest" description="Disordered" evidence="1">
    <location>
        <begin position="114"/>
        <end position="141"/>
    </location>
</feature>
<feature type="region of interest" description="Disordered" evidence="1">
    <location>
        <begin position="175"/>
        <end position="232"/>
    </location>
</feature>
<feature type="compositionally biased region" description="Low complexity" evidence="1">
    <location>
        <begin position="1"/>
        <end position="28"/>
    </location>
</feature>
<evidence type="ECO:0000256" key="1">
    <source>
        <dbReference type="SAM" id="MobiDB-lite"/>
    </source>
</evidence>
<evidence type="ECO:0000313" key="3">
    <source>
        <dbReference type="Proteomes" id="UP001498398"/>
    </source>
</evidence>
<gene>
    <name evidence="2" type="ORF">VKT23_011965</name>
</gene>
<reference evidence="2 3" key="1">
    <citation type="submission" date="2024-01" db="EMBL/GenBank/DDBJ databases">
        <title>A draft genome for the cacao thread blight pathogen Marasmiellus scandens.</title>
        <authorList>
            <person name="Baruah I.K."/>
            <person name="Leung J."/>
            <person name="Bukari Y."/>
            <person name="Amoako-Attah I."/>
            <person name="Meinhardt L.W."/>
            <person name="Bailey B.A."/>
            <person name="Cohen S.P."/>
        </authorList>
    </citation>
    <scope>NUCLEOTIDE SEQUENCE [LARGE SCALE GENOMIC DNA]</scope>
    <source>
        <strain evidence="2 3">GH-19</strain>
    </source>
</reference>
<sequence length="247" mass="25085">MAAAVAQPVAQPVKSISTPSAPHASASHVPDRILPNPNPANIHEALSTVVEAAAIGAAHCDAHTTGTGPRVRHGSNQSNHSLRAGFYGAQNRLSRGSNSGGTIGSAHSYGSFGENPPAYGDHTGTKGWGTGNTYEKSTRSSSIPGAYGHSVGMKGFGSGNDFERSRDTFNSDLMVKNGSRRGSNVSGHSAPLAAHSFGSGGSGHSRRSVPADAVSTTSRTSTHGGKLGDKVKAGVDAVASKFKKSDA</sequence>
<dbReference type="EMBL" id="JBANRG010000027">
    <property type="protein sequence ID" value="KAK7453290.1"/>
    <property type="molecule type" value="Genomic_DNA"/>
</dbReference>
<proteinExistence type="predicted"/>
<accession>A0ABR1JAU2</accession>
<feature type="compositionally biased region" description="Polar residues" evidence="1">
    <location>
        <begin position="214"/>
        <end position="223"/>
    </location>
</feature>
<feature type="region of interest" description="Disordered" evidence="1">
    <location>
        <begin position="1"/>
        <end position="40"/>
    </location>
</feature>
<comment type="caution">
    <text evidence="2">The sequence shown here is derived from an EMBL/GenBank/DDBJ whole genome shotgun (WGS) entry which is preliminary data.</text>
</comment>
<organism evidence="2 3">
    <name type="scientific">Marasmiellus scandens</name>
    <dbReference type="NCBI Taxonomy" id="2682957"/>
    <lineage>
        <taxon>Eukaryota</taxon>
        <taxon>Fungi</taxon>
        <taxon>Dikarya</taxon>
        <taxon>Basidiomycota</taxon>
        <taxon>Agaricomycotina</taxon>
        <taxon>Agaricomycetes</taxon>
        <taxon>Agaricomycetidae</taxon>
        <taxon>Agaricales</taxon>
        <taxon>Marasmiineae</taxon>
        <taxon>Omphalotaceae</taxon>
        <taxon>Marasmiellus</taxon>
    </lineage>
</organism>
<dbReference type="Proteomes" id="UP001498398">
    <property type="component" value="Unassembled WGS sequence"/>
</dbReference>
<name>A0ABR1JAU2_9AGAR</name>
<protein>
    <submittedName>
        <fullName evidence="2">Uncharacterized protein</fullName>
    </submittedName>
</protein>
<evidence type="ECO:0000313" key="2">
    <source>
        <dbReference type="EMBL" id="KAK7453290.1"/>
    </source>
</evidence>
<keyword evidence="3" id="KW-1185">Reference proteome</keyword>
<feature type="compositionally biased region" description="Polar residues" evidence="1">
    <location>
        <begin position="131"/>
        <end position="141"/>
    </location>
</feature>